<protein>
    <submittedName>
        <fullName evidence="1">Uncharacterized protein</fullName>
    </submittedName>
</protein>
<dbReference type="EMBL" id="VSSQ01135928">
    <property type="protein sequence ID" value="MPN60537.1"/>
    <property type="molecule type" value="Genomic_DNA"/>
</dbReference>
<accession>A0A645JAV6</accession>
<evidence type="ECO:0000313" key="1">
    <source>
        <dbReference type="EMBL" id="MPN60537.1"/>
    </source>
</evidence>
<dbReference type="AlphaFoldDB" id="A0A645JAV6"/>
<comment type="caution">
    <text evidence="1">The sequence shown here is derived from an EMBL/GenBank/DDBJ whole genome shotgun (WGS) entry which is preliminary data.</text>
</comment>
<reference evidence="1" key="1">
    <citation type="submission" date="2019-08" db="EMBL/GenBank/DDBJ databases">
        <authorList>
            <person name="Kucharzyk K."/>
            <person name="Murdoch R.W."/>
            <person name="Higgins S."/>
            <person name="Loffler F."/>
        </authorList>
    </citation>
    <scope>NUCLEOTIDE SEQUENCE</scope>
</reference>
<organism evidence="1">
    <name type="scientific">bioreactor metagenome</name>
    <dbReference type="NCBI Taxonomy" id="1076179"/>
    <lineage>
        <taxon>unclassified sequences</taxon>
        <taxon>metagenomes</taxon>
        <taxon>ecological metagenomes</taxon>
    </lineage>
</organism>
<sequence length="89" mass="10387">MEKFLTDLLDEFITKPTPAQCRQITSRQASNMSKILPAANLCHKQFLVFGFVAIIAKLQKQYLQYRFYITGFGCLIFKHSNERRGLKRD</sequence>
<proteinExistence type="predicted"/>
<gene>
    <name evidence="1" type="ORF">SDC9_208265</name>
</gene>
<name>A0A645JAV6_9ZZZZ</name>